<evidence type="ECO:0000256" key="1">
    <source>
        <dbReference type="SAM" id="MobiDB-lite"/>
    </source>
</evidence>
<dbReference type="EMBL" id="HBUE01290806">
    <property type="protein sequence ID" value="CAG6573822.1"/>
    <property type="molecule type" value="Transcribed_RNA"/>
</dbReference>
<keyword evidence="2" id="KW-0812">Transmembrane</keyword>
<organism evidence="3">
    <name type="scientific">Culex pipiens</name>
    <name type="common">House mosquito</name>
    <dbReference type="NCBI Taxonomy" id="7175"/>
    <lineage>
        <taxon>Eukaryota</taxon>
        <taxon>Metazoa</taxon>
        <taxon>Ecdysozoa</taxon>
        <taxon>Arthropoda</taxon>
        <taxon>Hexapoda</taxon>
        <taxon>Insecta</taxon>
        <taxon>Pterygota</taxon>
        <taxon>Neoptera</taxon>
        <taxon>Endopterygota</taxon>
        <taxon>Diptera</taxon>
        <taxon>Nematocera</taxon>
        <taxon>Culicoidea</taxon>
        <taxon>Culicidae</taxon>
        <taxon>Culicinae</taxon>
        <taxon>Culicini</taxon>
        <taxon>Culex</taxon>
        <taxon>Culex</taxon>
    </lineage>
</organism>
<reference evidence="3" key="1">
    <citation type="submission" date="2021-05" db="EMBL/GenBank/DDBJ databases">
        <authorList>
            <person name="Alioto T."/>
            <person name="Alioto T."/>
            <person name="Gomez Garrido J."/>
        </authorList>
    </citation>
    <scope>NUCLEOTIDE SEQUENCE</scope>
</reference>
<proteinExistence type="predicted"/>
<evidence type="ECO:0000313" key="3">
    <source>
        <dbReference type="EMBL" id="CAG6522210.1"/>
    </source>
</evidence>
<protein>
    <submittedName>
        <fullName evidence="3">(northern house mosquito) hypothetical protein</fullName>
    </submittedName>
</protein>
<name>A0A8D8GWG0_CULPI</name>
<dbReference type="EMBL" id="HBUE01185117">
    <property type="protein sequence ID" value="CAG6522210.1"/>
    <property type="molecule type" value="Transcribed_RNA"/>
</dbReference>
<evidence type="ECO:0000256" key="2">
    <source>
        <dbReference type="SAM" id="Phobius"/>
    </source>
</evidence>
<feature type="compositionally biased region" description="Polar residues" evidence="1">
    <location>
        <begin position="82"/>
        <end position="92"/>
    </location>
</feature>
<dbReference type="EMBL" id="HBUE01290811">
    <property type="protein sequence ID" value="CAG6573827.1"/>
    <property type="molecule type" value="Transcribed_RNA"/>
</dbReference>
<dbReference type="EMBL" id="HBUE01185112">
    <property type="protein sequence ID" value="CAG6522205.1"/>
    <property type="molecule type" value="Transcribed_RNA"/>
</dbReference>
<dbReference type="AlphaFoldDB" id="A0A8D8GWG0"/>
<keyword evidence="2" id="KW-0472">Membrane</keyword>
<keyword evidence="2" id="KW-1133">Transmembrane helix</keyword>
<accession>A0A8D8GWG0</accession>
<feature type="transmembrane region" description="Helical" evidence="2">
    <location>
        <begin position="6"/>
        <end position="31"/>
    </location>
</feature>
<feature type="region of interest" description="Disordered" evidence="1">
    <location>
        <begin position="78"/>
        <end position="134"/>
    </location>
</feature>
<sequence>MFSNFYFFIIYIIVKFIFTLVYFISVSIFVIRSFAFLPICVSASKIDTAFFFVPNSMQNVNILRNSINVFPKLPKSVAGTPPSLSWTGSSARSWPPESLGPKRRPQRSSSCRLSDGLASTRRSRQCPRFRLQES</sequence>